<accession>A0A6A4TR80</accession>
<protein>
    <submittedName>
        <fullName evidence="1">Uncharacterized protein</fullName>
    </submittedName>
</protein>
<name>A0A6A4TR80_SCOMX</name>
<reference evidence="1 2" key="1">
    <citation type="submission" date="2019-06" db="EMBL/GenBank/DDBJ databases">
        <title>Draft genomes of female and male turbot (Scophthalmus maximus).</title>
        <authorList>
            <person name="Xu H."/>
            <person name="Xu X.-W."/>
            <person name="Shao C."/>
            <person name="Chen S."/>
        </authorList>
    </citation>
    <scope>NUCLEOTIDE SEQUENCE [LARGE SCALE GENOMIC DNA]</scope>
    <source>
        <strain evidence="1">Ysfricsl-2016a</strain>
        <tissue evidence="1">Blood</tissue>
    </source>
</reference>
<gene>
    <name evidence="1" type="ORF">F2P81_002263</name>
</gene>
<dbReference type="Proteomes" id="UP000438429">
    <property type="component" value="Unassembled WGS sequence"/>
</dbReference>
<dbReference type="EMBL" id="VEVO01000002">
    <property type="protein sequence ID" value="KAF0045734.1"/>
    <property type="molecule type" value="Genomic_DNA"/>
</dbReference>
<organism evidence="1 2">
    <name type="scientific">Scophthalmus maximus</name>
    <name type="common">Turbot</name>
    <name type="synonym">Psetta maxima</name>
    <dbReference type="NCBI Taxonomy" id="52904"/>
    <lineage>
        <taxon>Eukaryota</taxon>
        <taxon>Metazoa</taxon>
        <taxon>Chordata</taxon>
        <taxon>Craniata</taxon>
        <taxon>Vertebrata</taxon>
        <taxon>Euteleostomi</taxon>
        <taxon>Actinopterygii</taxon>
        <taxon>Neopterygii</taxon>
        <taxon>Teleostei</taxon>
        <taxon>Neoteleostei</taxon>
        <taxon>Acanthomorphata</taxon>
        <taxon>Carangaria</taxon>
        <taxon>Pleuronectiformes</taxon>
        <taxon>Pleuronectoidei</taxon>
        <taxon>Scophthalmidae</taxon>
        <taxon>Scophthalmus</taxon>
    </lineage>
</organism>
<comment type="caution">
    <text evidence="1">The sequence shown here is derived from an EMBL/GenBank/DDBJ whole genome shotgun (WGS) entry which is preliminary data.</text>
</comment>
<proteinExistence type="predicted"/>
<evidence type="ECO:0000313" key="2">
    <source>
        <dbReference type="Proteomes" id="UP000438429"/>
    </source>
</evidence>
<sequence>MAGFAPDHQARRRDQSRLIHKVPIVYTAQLEKKRPFSLSIIPFALKKQRILHLSGRVFNSEFILLSFA</sequence>
<dbReference type="AlphaFoldDB" id="A0A6A4TR80"/>
<evidence type="ECO:0000313" key="1">
    <source>
        <dbReference type="EMBL" id="KAF0045734.1"/>
    </source>
</evidence>